<feature type="signal peptide" evidence="4">
    <location>
        <begin position="1"/>
        <end position="24"/>
    </location>
</feature>
<evidence type="ECO:0000256" key="1">
    <source>
        <dbReference type="ARBA" id="ARBA00008210"/>
    </source>
</evidence>
<dbReference type="Pfam" id="PF00280">
    <property type="entry name" value="potato_inhibit"/>
    <property type="match status" value="1"/>
</dbReference>
<dbReference type="OrthoDB" id="10013825at2759"/>
<dbReference type="PROSITE" id="PS00285">
    <property type="entry name" value="POTATO_INHIBITOR"/>
    <property type="match status" value="1"/>
</dbReference>
<dbReference type="AlphaFoldDB" id="A0A914AI17"/>
<evidence type="ECO:0000256" key="4">
    <source>
        <dbReference type="SAM" id="SignalP"/>
    </source>
</evidence>
<dbReference type="Proteomes" id="UP000887568">
    <property type="component" value="Unplaced"/>
</dbReference>
<feature type="chain" id="PRO_5037042144" evidence="4">
    <location>
        <begin position="25"/>
        <end position="97"/>
    </location>
</feature>
<dbReference type="EnsemblMetazoa" id="XM_038207375.1">
    <property type="protein sequence ID" value="XP_038063303.1"/>
    <property type="gene ID" value="LOC119733992"/>
</dbReference>
<evidence type="ECO:0000256" key="2">
    <source>
        <dbReference type="ARBA" id="ARBA00022690"/>
    </source>
</evidence>
<dbReference type="PANTHER" id="PTHR33091:SF29">
    <property type="entry name" value="SUBTILISIN INHIBITOR 1"/>
    <property type="match status" value="1"/>
</dbReference>
<dbReference type="Gene3D" id="3.30.10.10">
    <property type="entry name" value="Trypsin Inhibitor V, subunit A"/>
    <property type="match status" value="1"/>
</dbReference>
<keyword evidence="4" id="KW-0732">Signal</keyword>
<keyword evidence="6" id="KW-1185">Reference proteome</keyword>
<dbReference type="GO" id="GO:0009611">
    <property type="term" value="P:response to wounding"/>
    <property type="evidence" value="ECO:0007669"/>
    <property type="project" value="InterPro"/>
</dbReference>
<evidence type="ECO:0000313" key="5">
    <source>
        <dbReference type="EnsemblMetazoa" id="XP_038063303.1"/>
    </source>
</evidence>
<dbReference type="SUPFAM" id="SSF54654">
    <property type="entry name" value="CI-2 family of serine protease inhibitors"/>
    <property type="match status" value="1"/>
</dbReference>
<evidence type="ECO:0000313" key="6">
    <source>
        <dbReference type="Proteomes" id="UP000887568"/>
    </source>
</evidence>
<dbReference type="PANTHER" id="PTHR33091">
    <property type="entry name" value="PROTEIN, PUTATIVE, EXPRESSED-RELATED"/>
    <property type="match status" value="1"/>
</dbReference>
<dbReference type="InterPro" id="IPR036354">
    <property type="entry name" value="Prot_inh_pot1_sf"/>
</dbReference>
<comment type="similarity">
    <text evidence="1">Belongs to the protease inhibitor I13 (potato type I serine protease inhibitor) family.</text>
</comment>
<keyword evidence="2" id="KW-0646">Protease inhibitor</keyword>
<dbReference type="InterPro" id="IPR000864">
    <property type="entry name" value="Prot_inh_pot1"/>
</dbReference>
<protein>
    <submittedName>
        <fullName evidence="5">Uncharacterized protein</fullName>
    </submittedName>
</protein>
<dbReference type="GeneID" id="119733992"/>
<proteinExistence type="inferred from homology"/>
<evidence type="ECO:0000256" key="3">
    <source>
        <dbReference type="ARBA" id="ARBA00022900"/>
    </source>
</evidence>
<sequence>MMAGKSTLMFCCTLVLLAVLVAKGCRQGEGISKPTRKDFWPELVGQTGEQAKAIIEEEDPTLFVEISNNPDDVLNYVPDRVIIIVNAEGIVFIPPMI</sequence>
<dbReference type="GO" id="GO:0004867">
    <property type="term" value="F:serine-type endopeptidase inhibitor activity"/>
    <property type="evidence" value="ECO:0007669"/>
    <property type="project" value="UniProtKB-KW"/>
</dbReference>
<accession>A0A914AI17</accession>
<name>A0A914AI17_PATMI</name>
<reference evidence="5" key="1">
    <citation type="submission" date="2022-11" db="UniProtKB">
        <authorList>
            <consortium name="EnsemblMetazoa"/>
        </authorList>
    </citation>
    <scope>IDENTIFICATION</scope>
</reference>
<organism evidence="5 6">
    <name type="scientific">Patiria miniata</name>
    <name type="common">Bat star</name>
    <name type="synonym">Asterina miniata</name>
    <dbReference type="NCBI Taxonomy" id="46514"/>
    <lineage>
        <taxon>Eukaryota</taxon>
        <taxon>Metazoa</taxon>
        <taxon>Echinodermata</taxon>
        <taxon>Eleutherozoa</taxon>
        <taxon>Asterozoa</taxon>
        <taxon>Asteroidea</taxon>
        <taxon>Valvatacea</taxon>
        <taxon>Valvatida</taxon>
        <taxon>Asterinidae</taxon>
        <taxon>Patiria</taxon>
    </lineage>
</organism>
<dbReference type="RefSeq" id="XP_038063303.1">
    <property type="nucleotide sequence ID" value="XM_038207375.1"/>
</dbReference>
<keyword evidence="3" id="KW-0722">Serine protease inhibitor</keyword>